<dbReference type="InterPro" id="IPR001486">
    <property type="entry name" value="Hemoglobin_trunc"/>
</dbReference>
<dbReference type="InterPro" id="IPR012292">
    <property type="entry name" value="Globin/Proto"/>
</dbReference>
<evidence type="ECO:0000256" key="3">
    <source>
        <dbReference type="ARBA" id="ARBA00022723"/>
    </source>
</evidence>
<proteinExistence type="predicted"/>
<dbReference type="InterPro" id="IPR009050">
    <property type="entry name" value="Globin-like_sf"/>
</dbReference>
<accession>A0ABT4VPE3</accession>
<comment type="caution">
    <text evidence="5">The sequence shown here is derived from an EMBL/GenBank/DDBJ whole genome shotgun (WGS) entry which is preliminary data.</text>
</comment>
<reference evidence="5" key="1">
    <citation type="submission" date="2022-11" db="EMBL/GenBank/DDBJ databases">
        <title>Hoeflea poritis sp. nov., isolated from scleractinian coral Porites lutea.</title>
        <authorList>
            <person name="Zhang G."/>
            <person name="Wei Q."/>
            <person name="Cai L."/>
        </authorList>
    </citation>
    <scope>NUCLEOTIDE SEQUENCE</scope>
    <source>
        <strain evidence="5">E7-10</strain>
    </source>
</reference>
<dbReference type="EMBL" id="JAPJZH010000006">
    <property type="protein sequence ID" value="MDA4846015.1"/>
    <property type="molecule type" value="Genomic_DNA"/>
</dbReference>
<dbReference type="Gene3D" id="1.10.490.10">
    <property type="entry name" value="Globins"/>
    <property type="match status" value="1"/>
</dbReference>
<keyword evidence="4" id="KW-0408">Iron</keyword>
<dbReference type="CDD" id="cd08916">
    <property type="entry name" value="TrHb3_P"/>
    <property type="match status" value="1"/>
</dbReference>
<dbReference type="Pfam" id="PF01152">
    <property type="entry name" value="Bac_globin"/>
    <property type="match status" value="1"/>
</dbReference>
<keyword evidence="1" id="KW-0813">Transport</keyword>
<evidence type="ECO:0000256" key="2">
    <source>
        <dbReference type="ARBA" id="ARBA00022617"/>
    </source>
</evidence>
<gene>
    <name evidence="5" type="ORF">OOZ53_11690</name>
</gene>
<evidence type="ECO:0000313" key="6">
    <source>
        <dbReference type="Proteomes" id="UP001148313"/>
    </source>
</evidence>
<sequence length="164" mass="18617">MSGRQDGSPMNERRARISREISERTGITEALIERLVRRFYDRVRADPVLGPIFAERITHWEPHLQQMFAFWSSVALLTGRYHGRPMPKHAPLPVSAEHFDRWLTLFEETARELCTPEAAAHFAERARNIAQSLEMGVAQHRGILLAPGERLGDGAILSPEPATR</sequence>
<organism evidence="5 6">
    <name type="scientific">Hoeflea poritis</name>
    <dbReference type="NCBI Taxonomy" id="2993659"/>
    <lineage>
        <taxon>Bacteria</taxon>
        <taxon>Pseudomonadati</taxon>
        <taxon>Pseudomonadota</taxon>
        <taxon>Alphaproteobacteria</taxon>
        <taxon>Hyphomicrobiales</taxon>
        <taxon>Rhizobiaceae</taxon>
        <taxon>Hoeflea</taxon>
    </lineage>
</organism>
<keyword evidence="3" id="KW-0479">Metal-binding</keyword>
<evidence type="ECO:0000256" key="1">
    <source>
        <dbReference type="ARBA" id="ARBA00022448"/>
    </source>
</evidence>
<keyword evidence="2" id="KW-0349">Heme</keyword>
<dbReference type="SUPFAM" id="SSF46458">
    <property type="entry name" value="Globin-like"/>
    <property type="match status" value="1"/>
</dbReference>
<evidence type="ECO:0000313" key="5">
    <source>
        <dbReference type="EMBL" id="MDA4846015.1"/>
    </source>
</evidence>
<dbReference type="Proteomes" id="UP001148313">
    <property type="component" value="Unassembled WGS sequence"/>
</dbReference>
<name>A0ABT4VPE3_9HYPH</name>
<keyword evidence="6" id="KW-1185">Reference proteome</keyword>
<protein>
    <submittedName>
        <fullName evidence="5">Group III truncated hemoglobin</fullName>
    </submittedName>
</protein>
<evidence type="ECO:0000256" key="4">
    <source>
        <dbReference type="ARBA" id="ARBA00023004"/>
    </source>
</evidence>